<evidence type="ECO:0000256" key="3">
    <source>
        <dbReference type="ARBA" id="ARBA00023277"/>
    </source>
</evidence>
<dbReference type="PROSITE" id="PS00545">
    <property type="entry name" value="ALDOSE_1_EPIMERASE"/>
    <property type="match status" value="1"/>
</dbReference>
<name>A0A9W8YMJ9_9PEZI</name>
<gene>
    <name evidence="4" type="ORF">N0V93_008094</name>
</gene>
<keyword evidence="3" id="KW-0119">Carbohydrate metabolism</keyword>
<dbReference type="Pfam" id="PF01263">
    <property type="entry name" value="Aldose_epim"/>
    <property type="match status" value="1"/>
</dbReference>
<dbReference type="GO" id="GO:0033499">
    <property type="term" value="P:galactose catabolic process via UDP-galactose, Leloir pathway"/>
    <property type="evidence" value="ECO:0007669"/>
    <property type="project" value="TreeGrafter"/>
</dbReference>
<reference evidence="4" key="1">
    <citation type="submission" date="2022-10" db="EMBL/GenBank/DDBJ databases">
        <title>Tapping the CABI collections for fungal endophytes: first genome assemblies for Collariella, Neodidymelliopsis, Ascochyta clinopodiicola, Didymella pomorum, Didymosphaeria variabile, Neocosmospora piperis and Neocucurbitaria cava.</title>
        <authorList>
            <person name="Hill R."/>
        </authorList>
    </citation>
    <scope>NUCLEOTIDE SEQUENCE</scope>
    <source>
        <strain evidence="4">IMI 355082</strain>
    </source>
</reference>
<comment type="similarity">
    <text evidence="1">Belongs to the aldose epimerase family.</text>
</comment>
<dbReference type="InterPro" id="IPR018052">
    <property type="entry name" value="Ald1_epimerase_CS"/>
</dbReference>
<dbReference type="PANTHER" id="PTHR10091:SF0">
    <property type="entry name" value="GALACTOSE MUTAROTASE"/>
    <property type="match status" value="1"/>
</dbReference>
<dbReference type="OrthoDB" id="274691at2759"/>
<protein>
    <recommendedName>
        <fullName evidence="6">Aldose 1-epimerase</fullName>
    </recommendedName>
</protein>
<accession>A0A9W8YMJ9</accession>
<dbReference type="InterPro" id="IPR014718">
    <property type="entry name" value="GH-type_carb-bd"/>
</dbReference>
<dbReference type="GO" id="GO:0006006">
    <property type="term" value="P:glucose metabolic process"/>
    <property type="evidence" value="ECO:0007669"/>
    <property type="project" value="TreeGrafter"/>
</dbReference>
<dbReference type="GO" id="GO:0030246">
    <property type="term" value="F:carbohydrate binding"/>
    <property type="evidence" value="ECO:0007669"/>
    <property type="project" value="InterPro"/>
</dbReference>
<evidence type="ECO:0000313" key="5">
    <source>
        <dbReference type="Proteomes" id="UP001140453"/>
    </source>
</evidence>
<evidence type="ECO:0000256" key="2">
    <source>
        <dbReference type="ARBA" id="ARBA00023235"/>
    </source>
</evidence>
<dbReference type="CDD" id="cd09019">
    <property type="entry name" value="galactose_mutarotase_like"/>
    <property type="match status" value="1"/>
</dbReference>
<dbReference type="GO" id="GO:0004034">
    <property type="term" value="F:aldose 1-epimerase activity"/>
    <property type="evidence" value="ECO:0007669"/>
    <property type="project" value="TreeGrafter"/>
</dbReference>
<dbReference type="InterPro" id="IPR047215">
    <property type="entry name" value="Galactose_mutarotase-like"/>
</dbReference>
<sequence length="345" mass="37222">MSTDEITFLPLGAILQTLPIAGHNIVQGFTSQADYEAHNSPHFGATIGRVANRLANASIESLNNQSYKLAANDGPNTLHGGPKGWGKRVWEGPEPVGVKKEVVPGWEQGKVDEGGESVRFKLTSEDGDEGFPGTVEASVVYTAGKKKEGGKEVTVLGMEYEATLTGGAEETVINMTNHSYFNLSSSPTIENTEIRIATNSHLPLDANGIPSTTNPAPFPKFTGGHDKPFTLGASEPDVDDCFVLSPKCPIDTRGLPLQKLVAAYHPDSKIHLEVWSTEPAFQFYTGKYVNVPAVGGLPARGARAGFCVEPSRWVNAANVPEWRDQTVLKKGETYGARIVYRAWKD</sequence>
<dbReference type="Proteomes" id="UP001140453">
    <property type="component" value="Unassembled WGS sequence"/>
</dbReference>
<dbReference type="PANTHER" id="PTHR10091">
    <property type="entry name" value="ALDOSE-1-EPIMERASE"/>
    <property type="match status" value="1"/>
</dbReference>
<keyword evidence="2" id="KW-0413">Isomerase</keyword>
<dbReference type="EMBL" id="JAPEVB010000005">
    <property type="protein sequence ID" value="KAJ4387501.1"/>
    <property type="molecule type" value="Genomic_DNA"/>
</dbReference>
<dbReference type="InterPro" id="IPR011013">
    <property type="entry name" value="Gal_mutarotase_sf_dom"/>
</dbReference>
<dbReference type="AlphaFoldDB" id="A0A9W8YMJ9"/>
<dbReference type="Gene3D" id="2.70.98.10">
    <property type="match status" value="1"/>
</dbReference>
<dbReference type="SUPFAM" id="SSF74650">
    <property type="entry name" value="Galactose mutarotase-like"/>
    <property type="match status" value="1"/>
</dbReference>
<evidence type="ECO:0008006" key="6">
    <source>
        <dbReference type="Google" id="ProtNLM"/>
    </source>
</evidence>
<comment type="caution">
    <text evidence="4">The sequence shown here is derived from an EMBL/GenBank/DDBJ whole genome shotgun (WGS) entry which is preliminary data.</text>
</comment>
<evidence type="ECO:0000313" key="4">
    <source>
        <dbReference type="EMBL" id="KAJ4387501.1"/>
    </source>
</evidence>
<evidence type="ECO:0000256" key="1">
    <source>
        <dbReference type="ARBA" id="ARBA00006206"/>
    </source>
</evidence>
<proteinExistence type="inferred from homology"/>
<dbReference type="InterPro" id="IPR008183">
    <property type="entry name" value="Aldose_1/G6P_1-epimerase"/>
</dbReference>
<keyword evidence="5" id="KW-1185">Reference proteome</keyword>
<organism evidence="4 5">
    <name type="scientific">Gnomoniopsis smithogilvyi</name>
    <dbReference type="NCBI Taxonomy" id="1191159"/>
    <lineage>
        <taxon>Eukaryota</taxon>
        <taxon>Fungi</taxon>
        <taxon>Dikarya</taxon>
        <taxon>Ascomycota</taxon>
        <taxon>Pezizomycotina</taxon>
        <taxon>Sordariomycetes</taxon>
        <taxon>Sordariomycetidae</taxon>
        <taxon>Diaporthales</taxon>
        <taxon>Gnomoniaceae</taxon>
        <taxon>Gnomoniopsis</taxon>
    </lineage>
</organism>